<feature type="chain" id="PRO_5011786978" evidence="1">
    <location>
        <begin position="27"/>
        <end position="131"/>
    </location>
</feature>
<accession>A0A1G7QLM7</accession>
<gene>
    <name evidence="2" type="ORF">SAMN05216260_11335</name>
</gene>
<reference evidence="2 3" key="1">
    <citation type="submission" date="2016-10" db="EMBL/GenBank/DDBJ databases">
        <authorList>
            <person name="de Groot N.N."/>
        </authorList>
    </citation>
    <scope>NUCLEOTIDE SEQUENCE [LARGE SCALE GENOMIC DNA]</scope>
    <source>
        <strain evidence="2 3">CGMCC 4.1859</strain>
    </source>
</reference>
<evidence type="ECO:0000313" key="2">
    <source>
        <dbReference type="EMBL" id="SDF99392.1"/>
    </source>
</evidence>
<evidence type="ECO:0000256" key="1">
    <source>
        <dbReference type="SAM" id="SignalP"/>
    </source>
</evidence>
<organism evidence="2 3">
    <name type="scientific">Streptomyces griseoaurantiacus</name>
    <dbReference type="NCBI Taxonomy" id="68213"/>
    <lineage>
        <taxon>Bacteria</taxon>
        <taxon>Bacillati</taxon>
        <taxon>Actinomycetota</taxon>
        <taxon>Actinomycetes</taxon>
        <taxon>Kitasatosporales</taxon>
        <taxon>Streptomycetaceae</taxon>
        <taxon>Streptomyces</taxon>
        <taxon>Streptomyces aurantiacus group</taxon>
    </lineage>
</organism>
<dbReference type="EMBL" id="FNAX01000013">
    <property type="protein sequence ID" value="SDF99392.1"/>
    <property type="molecule type" value="Genomic_DNA"/>
</dbReference>
<proteinExistence type="predicted"/>
<dbReference type="OrthoDB" id="3873696at2"/>
<name>A0A1G7QLM7_9ACTN</name>
<dbReference type="Proteomes" id="UP000198614">
    <property type="component" value="Unassembled WGS sequence"/>
</dbReference>
<feature type="signal peptide" evidence="1">
    <location>
        <begin position="1"/>
        <end position="26"/>
    </location>
</feature>
<keyword evidence="1" id="KW-0732">Signal</keyword>
<dbReference type="AlphaFoldDB" id="A0A1G7QLM7"/>
<evidence type="ECO:0000313" key="3">
    <source>
        <dbReference type="Proteomes" id="UP000198614"/>
    </source>
</evidence>
<protein>
    <submittedName>
        <fullName evidence="2">Uncharacterized protein</fullName>
    </submittedName>
</protein>
<sequence>MHTHILSSGILAAVLAAAPLAGAAHAAPAHTGTARTAAAPQSASAVYMNTVVDQWTHWTPDWHDSSHAGTLFAGSNYFFCYKYSLTYSDLGRQSSVWLKTDDDFGNHNVWVSDVYLDETGFRNDILWLPKC</sequence>